<dbReference type="InterPro" id="IPR013686">
    <property type="entry name" value="Polypept-transport_assoc_ShlB"/>
</dbReference>
<dbReference type="InterPro" id="IPR035251">
    <property type="entry name" value="ShlB_POTRA"/>
</dbReference>
<keyword evidence="5" id="KW-0812">Transmembrane</keyword>
<keyword evidence="3" id="KW-0813">Transport</keyword>
<feature type="signal peptide" evidence="9">
    <location>
        <begin position="1"/>
        <end position="27"/>
    </location>
</feature>
<proteinExistence type="inferred from homology"/>
<feature type="domain" description="POTRA" evidence="10">
    <location>
        <begin position="79"/>
        <end position="154"/>
    </location>
</feature>
<evidence type="ECO:0000256" key="5">
    <source>
        <dbReference type="ARBA" id="ARBA00022692"/>
    </source>
</evidence>
<dbReference type="InterPro" id="IPR034746">
    <property type="entry name" value="POTRA"/>
</dbReference>
<dbReference type="Pfam" id="PF08479">
    <property type="entry name" value="POTRA_2"/>
    <property type="match status" value="1"/>
</dbReference>
<name>A0A1H4YT28_9PSED</name>
<dbReference type="Pfam" id="PF03865">
    <property type="entry name" value="ShlB"/>
    <property type="match status" value="1"/>
</dbReference>
<keyword evidence="6" id="KW-0653">Protein transport</keyword>
<evidence type="ECO:0000256" key="2">
    <source>
        <dbReference type="ARBA" id="ARBA00009055"/>
    </source>
</evidence>
<keyword evidence="7" id="KW-0472">Membrane</keyword>
<dbReference type="InterPro" id="IPR005565">
    <property type="entry name" value="Hemolysn_activator_HlyB_C"/>
</dbReference>
<evidence type="ECO:0000313" key="12">
    <source>
        <dbReference type="Proteomes" id="UP000182179"/>
    </source>
</evidence>
<keyword evidence="8" id="KW-0998">Cell outer membrane</keyword>
<comment type="caution">
    <text evidence="11">The sequence shown here is derived from an EMBL/GenBank/DDBJ whole genome shotgun (WGS) entry which is preliminary data.</text>
</comment>
<evidence type="ECO:0000256" key="4">
    <source>
        <dbReference type="ARBA" id="ARBA00022452"/>
    </source>
</evidence>
<dbReference type="EMBL" id="FNTS01000002">
    <property type="protein sequence ID" value="SED21132.1"/>
    <property type="molecule type" value="Genomic_DNA"/>
</dbReference>
<dbReference type="Gene3D" id="3.10.20.310">
    <property type="entry name" value="membrane protein fhac"/>
    <property type="match status" value="2"/>
</dbReference>
<evidence type="ECO:0000256" key="9">
    <source>
        <dbReference type="SAM" id="SignalP"/>
    </source>
</evidence>
<evidence type="ECO:0000256" key="3">
    <source>
        <dbReference type="ARBA" id="ARBA00022448"/>
    </source>
</evidence>
<dbReference type="InterPro" id="IPR051544">
    <property type="entry name" value="TPS_OM_transporter"/>
</dbReference>
<keyword evidence="9" id="KW-0732">Signal</keyword>
<keyword evidence="4" id="KW-1134">Transmembrane beta strand</keyword>
<feature type="chain" id="PRO_5045625003" evidence="9">
    <location>
        <begin position="28"/>
        <end position="329"/>
    </location>
</feature>
<evidence type="ECO:0000256" key="7">
    <source>
        <dbReference type="ARBA" id="ARBA00023136"/>
    </source>
</evidence>
<evidence type="ECO:0000256" key="1">
    <source>
        <dbReference type="ARBA" id="ARBA00004442"/>
    </source>
</evidence>
<reference evidence="11 12" key="1">
    <citation type="submission" date="2016-10" db="EMBL/GenBank/DDBJ databases">
        <authorList>
            <person name="Varghese N."/>
            <person name="Submissions S."/>
        </authorList>
    </citation>
    <scope>NUCLEOTIDE SEQUENCE [LARGE SCALE GENOMIC DNA]</scope>
    <source>
        <strain evidence="11 12">BS2773</strain>
    </source>
</reference>
<gene>
    <name evidence="11" type="ORF">SAMN04515675_0273</name>
</gene>
<evidence type="ECO:0000256" key="8">
    <source>
        <dbReference type="ARBA" id="ARBA00023237"/>
    </source>
</evidence>
<dbReference type="Pfam" id="PF17287">
    <property type="entry name" value="POTRA_3"/>
    <property type="match status" value="1"/>
</dbReference>
<protein>
    <submittedName>
        <fullName evidence="11">Hemolysin activation/secretion protein</fullName>
    </submittedName>
</protein>
<evidence type="ECO:0000313" key="11">
    <source>
        <dbReference type="EMBL" id="SED21132.1"/>
    </source>
</evidence>
<sequence length="329" mass="36148">MSAFHLGMRSFHIVLLGSLGLFTPAMAAPVPSPGDQDLIRDRQDRLLEEQQRRLEELRDLPGKGAKPVAPVAPVDTRCFPIKDIGIKGTDSLSLPDRDRLLEPYIGGCLGTSQLNQLLKVITDNYIDRGLVTSRAYLPQQDLSNGQLQVLVVEGKLEALQGAEHSKLSDRELAMAFPGKNGELLNLREIEQAIDQLNRLPSNQAQLEIVPGDAVGGSSVLVKNTPQKPWRASLSRHNDGQKTTGEQQWGAGFEWDSPLGLADQMLDEKTGQPYYVLRTTVSEDALAKLHGLVIKPGMPAEMFVRTGERSLLNYLFKPLLDRAGSALTEE</sequence>
<evidence type="ECO:0000256" key="6">
    <source>
        <dbReference type="ARBA" id="ARBA00022927"/>
    </source>
</evidence>
<accession>A0A1H4YT28</accession>
<keyword evidence="12" id="KW-1185">Reference proteome</keyword>
<organism evidence="11 12">
    <name type="scientific">Pseudomonas costantinii</name>
    <dbReference type="NCBI Taxonomy" id="168469"/>
    <lineage>
        <taxon>Bacteria</taxon>
        <taxon>Pseudomonadati</taxon>
        <taxon>Pseudomonadota</taxon>
        <taxon>Gammaproteobacteria</taxon>
        <taxon>Pseudomonadales</taxon>
        <taxon>Pseudomonadaceae</taxon>
        <taxon>Pseudomonas</taxon>
    </lineage>
</organism>
<dbReference type="Proteomes" id="UP000182179">
    <property type="component" value="Unassembled WGS sequence"/>
</dbReference>
<dbReference type="PANTHER" id="PTHR34597:SF3">
    <property type="entry name" value="OUTER MEMBRANE TRANSPORTER CDIB"/>
    <property type="match status" value="1"/>
</dbReference>
<comment type="subcellular location">
    <subcellularLocation>
        <location evidence="1">Cell outer membrane</location>
    </subcellularLocation>
</comment>
<evidence type="ECO:0000259" key="10">
    <source>
        <dbReference type="PROSITE" id="PS51779"/>
    </source>
</evidence>
<dbReference type="PROSITE" id="PS51779">
    <property type="entry name" value="POTRA"/>
    <property type="match status" value="1"/>
</dbReference>
<dbReference type="PANTHER" id="PTHR34597">
    <property type="entry name" value="SLR1661 PROTEIN"/>
    <property type="match status" value="1"/>
</dbReference>
<comment type="similarity">
    <text evidence="2">Belongs to the TPS (TC 1.B.20) family.</text>
</comment>